<evidence type="ECO:0000313" key="3">
    <source>
        <dbReference type="Proteomes" id="UP000178533"/>
    </source>
</evidence>
<feature type="domain" description="RNA polymerase sigma-70 region 2" evidence="1">
    <location>
        <begin position="46"/>
        <end position="105"/>
    </location>
</feature>
<organism evidence="2 3">
    <name type="scientific">Candidatus Woesebacteria bacterium RBG_16_36_11</name>
    <dbReference type="NCBI Taxonomy" id="1802481"/>
    <lineage>
        <taxon>Bacteria</taxon>
        <taxon>Candidatus Woeseibacteriota</taxon>
    </lineage>
</organism>
<proteinExistence type="predicted"/>
<dbReference type="InterPro" id="IPR050239">
    <property type="entry name" value="Sigma-70_RNA_pol_init_factors"/>
</dbReference>
<dbReference type="GO" id="GO:0003700">
    <property type="term" value="F:DNA-binding transcription factor activity"/>
    <property type="evidence" value="ECO:0007669"/>
    <property type="project" value="InterPro"/>
</dbReference>
<reference evidence="2 3" key="1">
    <citation type="journal article" date="2016" name="Nat. Commun.">
        <title>Thousands of microbial genomes shed light on interconnected biogeochemical processes in an aquifer system.</title>
        <authorList>
            <person name="Anantharaman K."/>
            <person name="Brown C.T."/>
            <person name="Hug L.A."/>
            <person name="Sharon I."/>
            <person name="Castelle C.J."/>
            <person name="Probst A.J."/>
            <person name="Thomas B.C."/>
            <person name="Singh A."/>
            <person name="Wilkins M.J."/>
            <person name="Karaoz U."/>
            <person name="Brodie E.L."/>
            <person name="Williams K.H."/>
            <person name="Hubbard S.S."/>
            <person name="Banfield J.F."/>
        </authorList>
    </citation>
    <scope>NUCLEOTIDE SEQUENCE [LARGE SCALE GENOMIC DNA]</scope>
</reference>
<sequence>MFKEEDVIRAANLVNLTKKEQDLLIKTFRGNDFKKSRFVKDLLIIKCEPLIRAVSRKYIAYFLPFDELMNLGKKGLIKAIEKFDTAKGYRFAVYATWWIRAEIHKKLGLPVDVEEYGELRRKKL</sequence>
<dbReference type="PANTHER" id="PTHR30603">
    <property type="entry name" value="RNA POLYMERASE SIGMA FACTOR RPO"/>
    <property type="match status" value="1"/>
</dbReference>
<accession>A0A1F7X8Q3</accession>
<dbReference type="Proteomes" id="UP000178533">
    <property type="component" value="Unassembled WGS sequence"/>
</dbReference>
<dbReference type="Pfam" id="PF04542">
    <property type="entry name" value="Sigma70_r2"/>
    <property type="match status" value="1"/>
</dbReference>
<dbReference type="InterPro" id="IPR013325">
    <property type="entry name" value="RNA_pol_sigma_r2"/>
</dbReference>
<dbReference type="AlphaFoldDB" id="A0A1F7X8Q3"/>
<evidence type="ECO:0000313" key="2">
    <source>
        <dbReference type="EMBL" id="OGM11407.1"/>
    </source>
</evidence>
<gene>
    <name evidence="2" type="ORF">A2W13_02075</name>
</gene>
<dbReference type="InterPro" id="IPR007627">
    <property type="entry name" value="RNA_pol_sigma70_r2"/>
</dbReference>
<protein>
    <recommendedName>
        <fullName evidence="1">RNA polymerase sigma-70 region 2 domain-containing protein</fullName>
    </recommendedName>
</protein>
<evidence type="ECO:0000259" key="1">
    <source>
        <dbReference type="Pfam" id="PF04542"/>
    </source>
</evidence>
<dbReference type="PANTHER" id="PTHR30603:SF47">
    <property type="entry name" value="RNA POLYMERASE SIGMA FACTOR SIGD, CHLOROPLASTIC"/>
    <property type="match status" value="1"/>
</dbReference>
<comment type="caution">
    <text evidence="2">The sequence shown here is derived from an EMBL/GenBank/DDBJ whole genome shotgun (WGS) entry which is preliminary data.</text>
</comment>
<dbReference type="STRING" id="1802481.A2W13_02075"/>
<dbReference type="Gene3D" id="1.20.120.1810">
    <property type="match status" value="1"/>
</dbReference>
<dbReference type="GO" id="GO:0006352">
    <property type="term" value="P:DNA-templated transcription initiation"/>
    <property type="evidence" value="ECO:0007669"/>
    <property type="project" value="InterPro"/>
</dbReference>
<dbReference type="SUPFAM" id="SSF88946">
    <property type="entry name" value="Sigma2 domain of RNA polymerase sigma factors"/>
    <property type="match status" value="1"/>
</dbReference>
<name>A0A1F7X8Q3_9BACT</name>
<dbReference type="EMBL" id="MGFT01000022">
    <property type="protein sequence ID" value="OGM11407.1"/>
    <property type="molecule type" value="Genomic_DNA"/>
</dbReference>